<feature type="transmembrane region" description="Helical" evidence="1">
    <location>
        <begin position="32"/>
        <end position="52"/>
    </location>
</feature>
<gene>
    <name evidence="2" type="ORF">DLK05_04455</name>
</gene>
<sequence length="111" mass="12990">MSSFNIYKAIYYLGVALIFIGGYRFLKGQDHASIFFSIGLFLYAGLQLYLLSYQPIKSWERSEYLKLVVGVLYLSAVVLLLFMNMHAWYAVFILGMTLDFFTNIFKKIRRQ</sequence>
<protein>
    <submittedName>
        <fullName evidence="2">Uncharacterized protein</fullName>
    </submittedName>
</protein>
<dbReference type="Proteomes" id="UP000282985">
    <property type="component" value="Unassembled WGS sequence"/>
</dbReference>
<evidence type="ECO:0000313" key="2">
    <source>
        <dbReference type="EMBL" id="RUT79478.1"/>
    </source>
</evidence>
<proteinExistence type="predicted"/>
<feature type="transmembrane region" description="Helical" evidence="1">
    <location>
        <begin position="88"/>
        <end position="105"/>
    </location>
</feature>
<reference evidence="2 3" key="1">
    <citation type="submission" date="2018-11" db="EMBL/GenBank/DDBJ databases">
        <title>Parancylomarina longa gen. nov., sp. nov., isolated from sediments of southern Okinawa.</title>
        <authorList>
            <person name="Fu T."/>
        </authorList>
    </citation>
    <scope>NUCLEOTIDE SEQUENCE [LARGE SCALE GENOMIC DNA]</scope>
    <source>
        <strain evidence="2 3">T3-2 S1-C</strain>
    </source>
</reference>
<organism evidence="2 3">
    <name type="scientific">Ancylomarina longa</name>
    <dbReference type="NCBI Taxonomy" id="2487017"/>
    <lineage>
        <taxon>Bacteria</taxon>
        <taxon>Pseudomonadati</taxon>
        <taxon>Bacteroidota</taxon>
        <taxon>Bacteroidia</taxon>
        <taxon>Marinilabiliales</taxon>
        <taxon>Marinifilaceae</taxon>
        <taxon>Ancylomarina</taxon>
    </lineage>
</organism>
<dbReference type="AlphaFoldDB" id="A0A434AYD4"/>
<dbReference type="RefSeq" id="WP_127342769.1">
    <property type="nucleotide sequence ID" value="NZ_RJJX01000003.1"/>
</dbReference>
<comment type="caution">
    <text evidence="2">The sequence shown here is derived from an EMBL/GenBank/DDBJ whole genome shotgun (WGS) entry which is preliminary data.</text>
</comment>
<evidence type="ECO:0000313" key="3">
    <source>
        <dbReference type="Proteomes" id="UP000282985"/>
    </source>
</evidence>
<feature type="transmembrane region" description="Helical" evidence="1">
    <location>
        <begin position="64"/>
        <end position="82"/>
    </location>
</feature>
<keyword evidence="1" id="KW-1133">Transmembrane helix</keyword>
<keyword evidence="1" id="KW-0472">Membrane</keyword>
<dbReference type="OrthoDB" id="1120944at2"/>
<feature type="transmembrane region" description="Helical" evidence="1">
    <location>
        <begin position="9"/>
        <end position="26"/>
    </location>
</feature>
<evidence type="ECO:0000256" key="1">
    <source>
        <dbReference type="SAM" id="Phobius"/>
    </source>
</evidence>
<accession>A0A434AYD4</accession>
<keyword evidence="3" id="KW-1185">Reference proteome</keyword>
<name>A0A434AYD4_9BACT</name>
<dbReference type="EMBL" id="RJJX01000003">
    <property type="protein sequence ID" value="RUT79478.1"/>
    <property type="molecule type" value="Genomic_DNA"/>
</dbReference>
<keyword evidence="1" id="KW-0812">Transmembrane</keyword>